<feature type="disulfide bond" evidence="2">
    <location>
        <begin position="123"/>
        <end position="131"/>
    </location>
</feature>
<dbReference type="PANTHER" id="PTHR37981:SF1">
    <property type="entry name" value="SGNH HYDROLASE-TYPE ESTERASE DOMAIN-CONTAINING PROTEIN"/>
    <property type="match status" value="1"/>
</dbReference>
<keyword evidence="2" id="KW-1015">Disulfide bond</keyword>
<dbReference type="Gene3D" id="3.40.50.1110">
    <property type="entry name" value="SGNH hydrolase"/>
    <property type="match status" value="1"/>
</dbReference>
<dbReference type="InterPro" id="IPR037460">
    <property type="entry name" value="SEST-like"/>
</dbReference>
<dbReference type="GO" id="GO:0004806">
    <property type="term" value="F:triacylglycerol lipase activity"/>
    <property type="evidence" value="ECO:0007669"/>
    <property type="project" value="TreeGrafter"/>
</dbReference>
<accession>A0A9W6RQX0</accession>
<feature type="disulfide bond" evidence="2">
    <location>
        <begin position="57"/>
        <end position="82"/>
    </location>
</feature>
<keyword evidence="3" id="KW-0732">Signal</keyword>
<proteinExistence type="predicted"/>
<feature type="domain" description="SGNH hydrolase-type esterase" evidence="4">
    <location>
        <begin position="37"/>
        <end position="254"/>
    </location>
</feature>
<evidence type="ECO:0000256" key="2">
    <source>
        <dbReference type="PIRSR" id="PIRSR637460-2"/>
    </source>
</evidence>
<name>A0A9W6RQX0_9ACTN</name>
<protein>
    <submittedName>
        <fullName evidence="5">Lipase 1</fullName>
    </submittedName>
</protein>
<feature type="disulfide bond" evidence="2">
    <location>
        <begin position="182"/>
        <end position="228"/>
    </location>
</feature>
<dbReference type="Proteomes" id="UP001165135">
    <property type="component" value="Unassembled WGS sequence"/>
</dbReference>
<dbReference type="CDD" id="cd01823">
    <property type="entry name" value="SEST_like"/>
    <property type="match status" value="1"/>
</dbReference>
<dbReference type="Pfam" id="PF13472">
    <property type="entry name" value="Lipase_GDSL_2"/>
    <property type="match status" value="1"/>
</dbReference>
<dbReference type="PANTHER" id="PTHR37981">
    <property type="entry name" value="LIPASE 2"/>
    <property type="match status" value="1"/>
</dbReference>
<dbReference type="AlphaFoldDB" id="A0A9W6RQX0"/>
<reference evidence="5" key="1">
    <citation type="submission" date="2023-03" db="EMBL/GenBank/DDBJ databases">
        <title>Actinoallomurus iriomotensis NBRC 103681.</title>
        <authorList>
            <person name="Ichikawa N."/>
            <person name="Sato H."/>
            <person name="Tonouchi N."/>
        </authorList>
    </citation>
    <scope>NUCLEOTIDE SEQUENCE</scope>
    <source>
        <strain evidence="5">NBRC 103681</strain>
    </source>
</reference>
<feature type="chain" id="PRO_5040744946" evidence="3">
    <location>
        <begin position="31"/>
        <end position="277"/>
    </location>
</feature>
<dbReference type="EMBL" id="BSTJ01000016">
    <property type="protein sequence ID" value="GLY80861.1"/>
    <property type="molecule type" value="Genomic_DNA"/>
</dbReference>
<dbReference type="SUPFAM" id="SSF52266">
    <property type="entry name" value="SGNH hydrolase"/>
    <property type="match status" value="1"/>
</dbReference>
<sequence length="277" mass="28436">MKFPRLVASTACAVSLAAAAVTAATSPAFASSTNYVALGDSYSSGTGTGSYDLDSGCQRSSKAYASRWASSHSPASFKFVACSGAKTGDVLNNQISALSSSTTLASITIGGNDAGFSSTMQTCVLGSDQDCLNAVASAESYARNTLPGNLNNLFSTMRNRAPSARFVVLDYPHLYTSNDTFCVGLSHTKHVALNQAADVLDGVIGTATSNAGFTFADVRGQFSGHELCSGDGWLHAVDFTDISDSYHPTATGHASGYLPVFTSGAGSALAKSHAKDS</sequence>
<evidence type="ECO:0000313" key="5">
    <source>
        <dbReference type="EMBL" id="GLY80861.1"/>
    </source>
</evidence>
<evidence type="ECO:0000256" key="1">
    <source>
        <dbReference type="PIRSR" id="PIRSR637460-1"/>
    </source>
</evidence>
<feature type="active site" description="Nucleophile" evidence="1">
    <location>
        <position position="41"/>
    </location>
</feature>
<organism evidence="5 6">
    <name type="scientific">Actinoallomurus iriomotensis</name>
    <dbReference type="NCBI Taxonomy" id="478107"/>
    <lineage>
        <taxon>Bacteria</taxon>
        <taxon>Bacillati</taxon>
        <taxon>Actinomycetota</taxon>
        <taxon>Actinomycetes</taxon>
        <taxon>Streptosporangiales</taxon>
        <taxon>Thermomonosporaceae</taxon>
        <taxon>Actinoallomurus</taxon>
    </lineage>
</organism>
<gene>
    <name evidence="5" type="ORF">Airi01_091280</name>
</gene>
<dbReference type="RefSeq" id="WP_285634417.1">
    <property type="nucleotide sequence ID" value="NZ_BSTJ01000016.1"/>
</dbReference>
<evidence type="ECO:0000256" key="3">
    <source>
        <dbReference type="SAM" id="SignalP"/>
    </source>
</evidence>
<comment type="caution">
    <text evidence="5">The sequence shown here is derived from an EMBL/GenBank/DDBJ whole genome shotgun (WGS) entry which is preliminary data.</text>
</comment>
<feature type="signal peptide" evidence="3">
    <location>
        <begin position="1"/>
        <end position="30"/>
    </location>
</feature>
<feature type="active site" evidence="1">
    <location>
        <position position="247"/>
    </location>
</feature>
<evidence type="ECO:0000259" key="4">
    <source>
        <dbReference type="Pfam" id="PF13472"/>
    </source>
</evidence>
<dbReference type="GO" id="GO:0019433">
    <property type="term" value="P:triglyceride catabolic process"/>
    <property type="evidence" value="ECO:0007669"/>
    <property type="project" value="TreeGrafter"/>
</dbReference>
<evidence type="ECO:0000313" key="6">
    <source>
        <dbReference type="Proteomes" id="UP001165135"/>
    </source>
</evidence>
<dbReference type="InterPro" id="IPR036514">
    <property type="entry name" value="SGNH_hydro_sf"/>
</dbReference>
<dbReference type="InterPro" id="IPR013830">
    <property type="entry name" value="SGNH_hydro"/>
</dbReference>